<proteinExistence type="predicted"/>
<evidence type="ECO:0000259" key="2">
    <source>
        <dbReference type="Pfam" id="PF14200"/>
    </source>
</evidence>
<dbReference type="InterPro" id="IPR035992">
    <property type="entry name" value="Ricin_B-like_lectins"/>
</dbReference>
<name>A0ABV9W5V0_9ACTN</name>
<dbReference type="RefSeq" id="WP_380122822.1">
    <property type="nucleotide sequence ID" value="NZ_JBHSIU010000054.1"/>
</dbReference>
<reference evidence="4" key="1">
    <citation type="journal article" date="2019" name="Int. J. Syst. Evol. Microbiol.">
        <title>The Global Catalogue of Microorganisms (GCM) 10K type strain sequencing project: providing services to taxonomists for standard genome sequencing and annotation.</title>
        <authorList>
            <consortium name="The Broad Institute Genomics Platform"/>
            <consortium name="The Broad Institute Genome Sequencing Center for Infectious Disease"/>
            <person name="Wu L."/>
            <person name="Ma J."/>
        </authorList>
    </citation>
    <scope>NUCLEOTIDE SEQUENCE [LARGE SCALE GENOMIC DNA]</scope>
    <source>
        <strain evidence="4">CGMCC 4.7152</strain>
    </source>
</reference>
<dbReference type="Gene3D" id="2.80.10.50">
    <property type="match status" value="2"/>
</dbReference>
<protein>
    <submittedName>
        <fullName evidence="3">RICIN domain-containing protein</fullName>
    </submittedName>
</protein>
<evidence type="ECO:0000313" key="4">
    <source>
        <dbReference type="Proteomes" id="UP001595912"/>
    </source>
</evidence>
<feature type="region of interest" description="Disordered" evidence="1">
    <location>
        <begin position="34"/>
        <end position="54"/>
    </location>
</feature>
<organism evidence="3 4">
    <name type="scientific">Dactylosporangium cerinum</name>
    <dbReference type="NCBI Taxonomy" id="1434730"/>
    <lineage>
        <taxon>Bacteria</taxon>
        <taxon>Bacillati</taxon>
        <taxon>Actinomycetota</taxon>
        <taxon>Actinomycetes</taxon>
        <taxon>Micromonosporales</taxon>
        <taxon>Micromonosporaceae</taxon>
        <taxon>Dactylosporangium</taxon>
    </lineage>
</organism>
<dbReference type="EMBL" id="JBHSIU010000054">
    <property type="protein sequence ID" value="MFC5003652.1"/>
    <property type="molecule type" value="Genomic_DNA"/>
</dbReference>
<dbReference type="Pfam" id="PF14200">
    <property type="entry name" value="RicinB_lectin_2"/>
    <property type="match status" value="2"/>
</dbReference>
<comment type="caution">
    <text evidence="3">The sequence shown here is derived from an EMBL/GenBank/DDBJ whole genome shotgun (WGS) entry which is preliminary data.</text>
</comment>
<sequence>MTLPMALALTSTPDDPTVQSVSYGPVLLAGQYGAFSQGPNPGSPPAPSPQVLQHLPSLDPASVAPAGTLTFTARADRATVTLRPYFDTHNQHGAVYWTNPTRSGYVRLRNRRSGLIIGVQDMSTSDGAPALQWDDSGTADHGWTFVPDADGAFRIRNQNSGKVLGIQDASTVRGAAALQWNDSGTRDHLWRILVTGNGDQFRLLNVNSNLILGVQDASTTAGATCLQWNDSGTADHLWRLR</sequence>
<dbReference type="Proteomes" id="UP001595912">
    <property type="component" value="Unassembled WGS sequence"/>
</dbReference>
<feature type="domain" description="Ricin B lectin" evidence="2">
    <location>
        <begin position="97"/>
        <end position="180"/>
    </location>
</feature>
<dbReference type="SUPFAM" id="SSF50370">
    <property type="entry name" value="Ricin B-like lectins"/>
    <property type="match status" value="1"/>
</dbReference>
<evidence type="ECO:0000313" key="3">
    <source>
        <dbReference type="EMBL" id="MFC5003652.1"/>
    </source>
</evidence>
<feature type="domain" description="Ricin B lectin" evidence="2">
    <location>
        <begin position="189"/>
        <end position="240"/>
    </location>
</feature>
<accession>A0ABV9W5V0</accession>
<dbReference type="InterPro" id="IPR000772">
    <property type="entry name" value="Ricin_B_lectin"/>
</dbReference>
<dbReference type="PROSITE" id="PS50231">
    <property type="entry name" value="RICIN_B_LECTIN"/>
    <property type="match status" value="1"/>
</dbReference>
<gene>
    <name evidence="3" type="ORF">ACFPIJ_38245</name>
</gene>
<evidence type="ECO:0000256" key="1">
    <source>
        <dbReference type="SAM" id="MobiDB-lite"/>
    </source>
</evidence>
<keyword evidence="4" id="KW-1185">Reference proteome</keyword>